<name>A0A8J5SAE4_ZIZPA</name>
<dbReference type="EMBL" id="JAAALK010000287">
    <property type="protein sequence ID" value="KAG8059272.1"/>
    <property type="molecule type" value="Genomic_DNA"/>
</dbReference>
<organism evidence="2 3">
    <name type="scientific">Zizania palustris</name>
    <name type="common">Northern wild rice</name>
    <dbReference type="NCBI Taxonomy" id="103762"/>
    <lineage>
        <taxon>Eukaryota</taxon>
        <taxon>Viridiplantae</taxon>
        <taxon>Streptophyta</taxon>
        <taxon>Embryophyta</taxon>
        <taxon>Tracheophyta</taxon>
        <taxon>Spermatophyta</taxon>
        <taxon>Magnoliopsida</taxon>
        <taxon>Liliopsida</taxon>
        <taxon>Poales</taxon>
        <taxon>Poaceae</taxon>
        <taxon>BOP clade</taxon>
        <taxon>Oryzoideae</taxon>
        <taxon>Oryzeae</taxon>
        <taxon>Zizaniinae</taxon>
        <taxon>Zizania</taxon>
    </lineage>
</organism>
<evidence type="ECO:0000313" key="2">
    <source>
        <dbReference type="EMBL" id="KAG8059272.1"/>
    </source>
</evidence>
<reference evidence="2" key="2">
    <citation type="submission" date="2021-02" db="EMBL/GenBank/DDBJ databases">
        <authorList>
            <person name="Kimball J.A."/>
            <person name="Haas M.W."/>
            <person name="Macchietto M."/>
            <person name="Kono T."/>
            <person name="Duquette J."/>
            <person name="Shao M."/>
        </authorList>
    </citation>
    <scope>NUCLEOTIDE SEQUENCE</scope>
    <source>
        <tissue evidence="2">Fresh leaf tissue</tissue>
    </source>
</reference>
<accession>A0A8J5SAE4</accession>
<protein>
    <submittedName>
        <fullName evidence="2">Uncharacterized protein</fullName>
    </submittedName>
</protein>
<evidence type="ECO:0000313" key="3">
    <source>
        <dbReference type="Proteomes" id="UP000729402"/>
    </source>
</evidence>
<dbReference type="Proteomes" id="UP000729402">
    <property type="component" value="Unassembled WGS sequence"/>
</dbReference>
<dbReference type="AlphaFoldDB" id="A0A8J5SAE4"/>
<feature type="compositionally biased region" description="Basic residues" evidence="1">
    <location>
        <begin position="47"/>
        <end position="57"/>
    </location>
</feature>
<sequence length="95" mass="10544">MDSLHSEALQRAEEGALAIQSLRSENEDLCRQLLEARARPVSPRPGPHIRRTGRKATGRPPLLQHQSPQLVPPPAEPRSPVGDAKDVFRDIEMIP</sequence>
<feature type="compositionally biased region" description="Basic and acidic residues" evidence="1">
    <location>
        <begin position="83"/>
        <end position="95"/>
    </location>
</feature>
<feature type="region of interest" description="Disordered" evidence="1">
    <location>
        <begin position="35"/>
        <end position="95"/>
    </location>
</feature>
<reference evidence="2" key="1">
    <citation type="journal article" date="2021" name="bioRxiv">
        <title>Whole Genome Assembly and Annotation of Northern Wild Rice, Zizania palustris L., Supports a Whole Genome Duplication in the Zizania Genus.</title>
        <authorList>
            <person name="Haas M."/>
            <person name="Kono T."/>
            <person name="Macchietto M."/>
            <person name="Millas R."/>
            <person name="McGilp L."/>
            <person name="Shao M."/>
            <person name="Duquette J."/>
            <person name="Hirsch C.N."/>
            <person name="Kimball J."/>
        </authorList>
    </citation>
    <scope>NUCLEOTIDE SEQUENCE</scope>
    <source>
        <tissue evidence="2">Fresh leaf tissue</tissue>
    </source>
</reference>
<comment type="caution">
    <text evidence="2">The sequence shown here is derived from an EMBL/GenBank/DDBJ whole genome shotgun (WGS) entry which is preliminary data.</text>
</comment>
<gene>
    <name evidence="2" type="ORF">GUJ93_ZPchr0002g23371</name>
</gene>
<evidence type="ECO:0000256" key="1">
    <source>
        <dbReference type="SAM" id="MobiDB-lite"/>
    </source>
</evidence>
<proteinExistence type="predicted"/>
<keyword evidence="3" id="KW-1185">Reference proteome</keyword>